<reference evidence="1 2" key="1">
    <citation type="submission" date="2013-09" db="EMBL/GenBank/DDBJ databases">
        <title>Corchorus capsularis genome sequencing.</title>
        <authorList>
            <person name="Alam M."/>
            <person name="Haque M.S."/>
            <person name="Islam M.S."/>
            <person name="Emdad E.M."/>
            <person name="Islam M.M."/>
            <person name="Ahmed B."/>
            <person name="Halim A."/>
            <person name="Hossen Q.M.M."/>
            <person name="Hossain M.Z."/>
            <person name="Ahmed R."/>
            <person name="Khan M.M."/>
            <person name="Islam R."/>
            <person name="Rashid M.M."/>
            <person name="Khan S.A."/>
            <person name="Rahman M.S."/>
            <person name="Alam M."/>
        </authorList>
    </citation>
    <scope>NUCLEOTIDE SEQUENCE [LARGE SCALE GENOMIC DNA]</scope>
    <source>
        <strain evidence="2">cv. CVL-1</strain>
        <tissue evidence="1">Whole seedling</tissue>
    </source>
</reference>
<dbReference type="AlphaFoldDB" id="A0A1R3J447"/>
<organism evidence="1 2">
    <name type="scientific">Corchorus capsularis</name>
    <name type="common">Jute</name>
    <dbReference type="NCBI Taxonomy" id="210143"/>
    <lineage>
        <taxon>Eukaryota</taxon>
        <taxon>Viridiplantae</taxon>
        <taxon>Streptophyta</taxon>
        <taxon>Embryophyta</taxon>
        <taxon>Tracheophyta</taxon>
        <taxon>Spermatophyta</taxon>
        <taxon>Magnoliopsida</taxon>
        <taxon>eudicotyledons</taxon>
        <taxon>Gunneridae</taxon>
        <taxon>Pentapetalae</taxon>
        <taxon>rosids</taxon>
        <taxon>malvids</taxon>
        <taxon>Malvales</taxon>
        <taxon>Malvaceae</taxon>
        <taxon>Grewioideae</taxon>
        <taxon>Apeibeae</taxon>
        <taxon>Corchorus</taxon>
    </lineage>
</organism>
<dbReference type="Proteomes" id="UP000188268">
    <property type="component" value="Unassembled WGS sequence"/>
</dbReference>
<proteinExistence type="predicted"/>
<keyword evidence="2" id="KW-1185">Reference proteome</keyword>
<evidence type="ECO:0000313" key="2">
    <source>
        <dbReference type="Proteomes" id="UP000188268"/>
    </source>
</evidence>
<dbReference type="OrthoDB" id="79603at2759"/>
<dbReference type="SUPFAM" id="SSF48371">
    <property type="entry name" value="ARM repeat"/>
    <property type="match status" value="1"/>
</dbReference>
<name>A0A1R3J447_COCAP</name>
<dbReference type="InterPro" id="IPR011989">
    <property type="entry name" value="ARM-like"/>
</dbReference>
<dbReference type="STRING" id="210143.A0A1R3J447"/>
<dbReference type="Gramene" id="OMO89598">
    <property type="protein sequence ID" value="OMO89598"/>
    <property type="gene ID" value="CCACVL1_07743"/>
</dbReference>
<evidence type="ECO:0000313" key="1">
    <source>
        <dbReference type="EMBL" id="OMO89598.1"/>
    </source>
</evidence>
<dbReference type="EMBL" id="AWWV01008644">
    <property type="protein sequence ID" value="OMO89598.1"/>
    <property type="molecule type" value="Genomic_DNA"/>
</dbReference>
<dbReference type="PANTHER" id="PTHR37743">
    <property type="entry name" value="ARM REPEAT SUPERFAMILY PROTEIN"/>
    <property type="match status" value="1"/>
</dbReference>
<dbReference type="InterPro" id="IPR016024">
    <property type="entry name" value="ARM-type_fold"/>
</dbReference>
<comment type="caution">
    <text evidence="1">The sequence shown here is derived from an EMBL/GenBank/DDBJ whole genome shotgun (WGS) entry which is preliminary data.</text>
</comment>
<sequence>MERQEEQEEQRLIWKSKAEEWMVFVTIGRAMAALLTARPKKLHHSISCLSTNFSDKTSLVSLDECLWFLHKYVKDAVQRDETFDAVLVPMIEHSLKYKDSKHGGQPMILLNRLFQDELLFQAVAINLANIITRKDDRYIAFGWCTLVRELVEYKSSMDQFNVNGIKEKYIALLKILCSCIPRLSYIAHKGRTDNVYTEDAIGCCLQDKFELPSRLSVAAADCLLALTEGSQILNSGALLLSSCWKHYGVLLRLEDHKLTKNYKELLDQYLSEVYRLSNHEDFAKMKKFEDIVSEYGKQMSHVLLSQLHCNDDDVIDGVVSIFKAVIFKPNISFGSSVTDMKQMDLVVPLLLQLLDERDGVARAVVMLIAEYCSITADDHCIEEVLYRLASGTSIHRRNAFDVISNIIHISTDTEHTIFHSTWQNIANNLLLCLGDEEIAIREGTSNLLPLIDPTFILPALVRLVCSSNEKIQPAAGEAFIRLLKHHNKKPEVVCMLLDNLSNLSQGLADAEIGAHVVKGVQLLLLLSAYLNMPISSSFVAELMLLSLCLIVEIKSLVSNFDCDRVLRLITEWSKTVQDWKILIGPLIDKLFAEPSNATIVRFLSHINEQLAEAADVILYRVVLQMKGQNEIDEGVFSKWEIRTCTSDDLEKTQQFLFERLCPLLIIRLLPLRVFDDLNSSFMYGQLHNQVAVNEYNDTISSRDEMSVATFLLNRAFSKFEFEDVRKLVAELCGRIHPQVLLPIACSQLEHAADSRDLLKIKACLFSVCTSLVVRGKESLIHPFILEIWRIIKVILLWPSSDGDEVSKAQHGCIDCLSLMICVELQAPELFKDLASLRRNIAEKKGGASLRPHILGPVVHWLIDDYGEVIPMSNLHDENCITRHQSPSPFVCAWLMFSSVIMDPEIRAACIQVLFSAVYHLKSAVLPYSRDLLKLSLNFLGKGSEKERMAGAKLMASLMAGEYLILESISAGLLEARSVLSDISLTDPSFDIQQVVMMPKVSLSLIVKVMDKCFAFDVQVPI</sequence>
<gene>
    <name evidence="1" type="ORF">CCACVL1_07743</name>
</gene>
<dbReference type="Gene3D" id="1.25.10.10">
    <property type="entry name" value="Leucine-rich Repeat Variant"/>
    <property type="match status" value="1"/>
</dbReference>
<accession>A0A1R3J447</accession>
<dbReference type="PANTHER" id="PTHR37743:SF1">
    <property type="entry name" value="ARM REPEAT SUPERFAMILY PROTEIN"/>
    <property type="match status" value="1"/>
</dbReference>
<protein>
    <submittedName>
        <fullName evidence="1">Armadillo-like helical</fullName>
    </submittedName>
</protein>
<dbReference type="OMA" id="EYCLMSK"/>